<feature type="transmembrane region" description="Helical" evidence="6">
    <location>
        <begin position="54"/>
        <end position="72"/>
    </location>
</feature>
<dbReference type="HOGENOM" id="CLU_028880_4_0_11"/>
<gene>
    <name evidence="7" type="ordered locus">Cwoe_2214</name>
</gene>
<keyword evidence="2" id="KW-1003">Cell membrane</keyword>
<evidence type="ECO:0000256" key="1">
    <source>
        <dbReference type="ARBA" id="ARBA00004651"/>
    </source>
</evidence>
<reference evidence="7 8" key="1">
    <citation type="journal article" date="2010" name="Stand. Genomic Sci.">
        <title>Complete genome sequence of Conexibacter woesei type strain (ID131577).</title>
        <authorList>
            <person name="Pukall R."/>
            <person name="Lapidus A."/>
            <person name="Glavina Del Rio T."/>
            <person name="Copeland A."/>
            <person name="Tice H."/>
            <person name="Cheng J.-F."/>
            <person name="Lucas S."/>
            <person name="Chen F."/>
            <person name="Nolan M."/>
            <person name="Bruce D."/>
            <person name="Goodwin L."/>
            <person name="Pitluck S."/>
            <person name="Mavromatis K."/>
            <person name="Ivanova N."/>
            <person name="Ovchinnikova G."/>
            <person name="Pati A."/>
            <person name="Chen A."/>
            <person name="Palaniappan K."/>
            <person name="Land M."/>
            <person name="Hauser L."/>
            <person name="Chang Y.-J."/>
            <person name="Jeffries C.D."/>
            <person name="Chain P."/>
            <person name="Meincke L."/>
            <person name="Sims D."/>
            <person name="Brettin T."/>
            <person name="Detter J.C."/>
            <person name="Rohde M."/>
            <person name="Goeker M."/>
            <person name="Bristow J."/>
            <person name="Eisen J.A."/>
            <person name="Markowitz V."/>
            <person name="Kyrpides N.C."/>
            <person name="Klenk H.-P."/>
            <person name="Hugenholtz P."/>
        </authorList>
    </citation>
    <scope>NUCLEOTIDE SEQUENCE [LARGE SCALE GENOMIC DNA]</scope>
    <source>
        <strain evidence="8">DSM 14684 / CIP 108061 / JCM 11494 / NBRC 100937 / ID131577</strain>
    </source>
</reference>
<evidence type="ECO:0000256" key="2">
    <source>
        <dbReference type="ARBA" id="ARBA00022475"/>
    </source>
</evidence>
<dbReference type="PANTHER" id="PTHR32196:SF72">
    <property type="entry name" value="RIBOSE IMPORT PERMEASE PROTEIN RBSC"/>
    <property type="match status" value="1"/>
</dbReference>
<feature type="transmembrane region" description="Helical" evidence="6">
    <location>
        <begin position="103"/>
        <end position="122"/>
    </location>
</feature>
<feature type="transmembrane region" description="Helical" evidence="6">
    <location>
        <begin position="174"/>
        <end position="191"/>
    </location>
</feature>
<dbReference type="RefSeq" id="WP_012933690.1">
    <property type="nucleotide sequence ID" value="NC_013739.1"/>
</dbReference>
<dbReference type="KEGG" id="cwo:Cwoe_2214"/>
<accession>D3F5H2</accession>
<feature type="transmembrane region" description="Helical" evidence="6">
    <location>
        <begin position="21"/>
        <end position="42"/>
    </location>
</feature>
<feature type="transmembrane region" description="Helical" evidence="6">
    <location>
        <begin position="276"/>
        <end position="294"/>
    </location>
</feature>
<dbReference type="PANTHER" id="PTHR32196">
    <property type="entry name" value="ABC TRANSPORTER PERMEASE PROTEIN YPHD-RELATED-RELATED"/>
    <property type="match status" value="1"/>
</dbReference>
<feature type="transmembrane region" description="Helical" evidence="6">
    <location>
        <begin position="134"/>
        <end position="154"/>
    </location>
</feature>
<evidence type="ECO:0000313" key="7">
    <source>
        <dbReference type="EMBL" id="ADB50639.1"/>
    </source>
</evidence>
<dbReference type="InterPro" id="IPR001851">
    <property type="entry name" value="ABC_transp_permease"/>
</dbReference>
<dbReference type="STRING" id="469383.Cwoe_2214"/>
<comment type="subcellular location">
    <subcellularLocation>
        <location evidence="1">Cell membrane</location>
        <topology evidence="1">Multi-pass membrane protein</topology>
    </subcellularLocation>
</comment>
<protein>
    <submittedName>
        <fullName evidence="7">Inner-membrane translocator</fullName>
    </submittedName>
</protein>
<sequence length="324" mass="32300">MSATAPVRDARRARRLPALALVRDYGVVVCAGVLFVVLAMTSEPFLTTANLLNILDQQAPVLICAAAGTLVLIGGGLDLSVGATVALSGVVAAKVAVDVSPVLGLLAGAATGLAVGAVNGLLTTAGRVNSFIGTLATSFAIRGLAVLITGGLLVTVDDPAFTGLGRAELGGVKLSIWIALAVVLAASFLLARTTFGRHLLASGGNPEAARLAGVRVNLVRGATFAMSGLAAGVGGVIMASRVGTGQADTGGGMEFAVIAGIVVGGTSVLGGDGGVWRSVVGVLFIAMIGNGFNLLGVDPIYQQIVQGLIILTAIAVDGWSRRPR</sequence>
<dbReference type="Proteomes" id="UP000008229">
    <property type="component" value="Chromosome"/>
</dbReference>
<evidence type="ECO:0000313" key="8">
    <source>
        <dbReference type="Proteomes" id="UP000008229"/>
    </source>
</evidence>
<feature type="transmembrane region" description="Helical" evidence="6">
    <location>
        <begin position="251"/>
        <end position="269"/>
    </location>
</feature>
<evidence type="ECO:0000256" key="5">
    <source>
        <dbReference type="ARBA" id="ARBA00023136"/>
    </source>
</evidence>
<evidence type="ECO:0000256" key="4">
    <source>
        <dbReference type="ARBA" id="ARBA00022989"/>
    </source>
</evidence>
<dbReference type="CDD" id="cd06579">
    <property type="entry name" value="TM_PBP1_transp_AraH_like"/>
    <property type="match status" value="1"/>
</dbReference>
<dbReference type="GO" id="GO:0005886">
    <property type="term" value="C:plasma membrane"/>
    <property type="evidence" value="ECO:0007669"/>
    <property type="project" value="UniProtKB-SubCell"/>
</dbReference>
<feature type="transmembrane region" description="Helical" evidence="6">
    <location>
        <begin position="218"/>
        <end position="239"/>
    </location>
</feature>
<dbReference type="GO" id="GO:0022857">
    <property type="term" value="F:transmembrane transporter activity"/>
    <property type="evidence" value="ECO:0007669"/>
    <property type="project" value="InterPro"/>
</dbReference>
<evidence type="ECO:0000256" key="3">
    <source>
        <dbReference type="ARBA" id="ARBA00022692"/>
    </source>
</evidence>
<dbReference type="EMBL" id="CP001854">
    <property type="protein sequence ID" value="ADB50639.1"/>
    <property type="molecule type" value="Genomic_DNA"/>
</dbReference>
<dbReference type="Pfam" id="PF02653">
    <property type="entry name" value="BPD_transp_2"/>
    <property type="match status" value="1"/>
</dbReference>
<proteinExistence type="predicted"/>
<keyword evidence="5 6" id="KW-0472">Membrane</keyword>
<evidence type="ECO:0000256" key="6">
    <source>
        <dbReference type="SAM" id="Phobius"/>
    </source>
</evidence>
<name>D3F5H2_CONWI</name>
<dbReference type="OrthoDB" id="3468954at2"/>
<keyword evidence="3 6" id="KW-0812">Transmembrane</keyword>
<keyword evidence="4 6" id="KW-1133">Transmembrane helix</keyword>
<keyword evidence="8" id="KW-1185">Reference proteome</keyword>
<dbReference type="AlphaFoldDB" id="D3F5H2"/>
<reference evidence="8" key="2">
    <citation type="submission" date="2010-01" db="EMBL/GenBank/DDBJ databases">
        <title>The complete genome of Conexibacter woesei DSM 14684.</title>
        <authorList>
            <consortium name="US DOE Joint Genome Institute (JGI-PGF)"/>
            <person name="Lucas S."/>
            <person name="Copeland A."/>
            <person name="Lapidus A."/>
            <person name="Glavina del Rio T."/>
            <person name="Dalin E."/>
            <person name="Tice H."/>
            <person name="Bruce D."/>
            <person name="Goodwin L."/>
            <person name="Pitluck S."/>
            <person name="Kyrpides N."/>
            <person name="Mavromatis K."/>
            <person name="Ivanova N."/>
            <person name="Mikhailova N."/>
            <person name="Chertkov O."/>
            <person name="Brettin T."/>
            <person name="Detter J.C."/>
            <person name="Han C."/>
            <person name="Larimer F."/>
            <person name="Land M."/>
            <person name="Hauser L."/>
            <person name="Markowitz V."/>
            <person name="Cheng J.-F."/>
            <person name="Hugenholtz P."/>
            <person name="Woyke T."/>
            <person name="Wu D."/>
            <person name="Pukall R."/>
            <person name="Steenblock K."/>
            <person name="Schneider S."/>
            <person name="Klenk H.-P."/>
            <person name="Eisen J.A."/>
        </authorList>
    </citation>
    <scope>NUCLEOTIDE SEQUENCE [LARGE SCALE GENOMIC DNA]</scope>
    <source>
        <strain evidence="8">DSM 14684 / CIP 108061 / JCM 11494 / NBRC 100937 / ID131577</strain>
    </source>
</reference>
<dbReference type="eggNOG" id="COG1172">
    <property type="taxonomic scope" value="Bacteria"/>
</dbReference>
<organism evidence="7 8">
    <name type="scientific">Conexibacter woesei (strain DSM 14684 / CCUG 47730 / CIP 108061 / JCM 11494 / NBRC 100937 / ID131577)</name>
    <dbReference type="NCBI Taxonomy" id="469383"/>
    <lineage>
        <taxon>Bacteria</taxon>
        <taxon>Bacillati</taxon>
        <taxon>Actinomycetota</taxon>
        <taxon>Thermoleophilia</taxon>
        <taxon>Solirubrobacterales</taxon>
        <taxon>Conexibacteraceae</taxon>
        <taxon>Conexibacter</taxon>
    </lineage>
</organism>